<reference evidence="2 3" key="1">
    <citation type="journal article" date="2014" name="PLoS ONE">
        <title>Global Analysis of Gene Expression Profiles in Physic Nut (Jatropha curcas L.) Seedlings Exposed to Salt Stress.</title>
        <authorList>
            <person name="Zhang L."/>
            <person name="Zhang C."/>
            <person name="Wu P."/>
            <person name="Chen Y."/>
            <person name="Li M."/>
            <person name="Jiang H."/>
            <person name="Wu G."/>
        </authorList>
    </citation>
    <scope>NUCLEOTIDE SEQUENCE [LARGE SCALE GENOMIC DNA]</scope>
    <source>
        <strain evidence="3">cv. GZQX0401</strain>
        <tissue evidence="2">Young leaves</tissue>
    </source>
</reference>
<sequence>MRRDPAGSNRTGNRQFQSGSDRFSRTAGFGSRNLEPESNWKSPVPVPVRPGFGYGSGPVRTDGSGSRNRNMDTPTCVGL</sequence>
<gene>
    <name evidence="2" type="ORF">JCGZ_03124</name>
</gene>
<evidence type="ECO:0000313" key="2">
    <source>
        <dbReference type="EMBL" id="KDP21956.1"/>
    </source>
</evidence>
<feature type="compositionally biased region" description="Polar residues" evidence="1">
    <location>
        <begin position="8"/>
        <end position="21"/>
    </location>
</feature>
<organism evidence="2 3">
    <name type="scientific">Jatropha curcas</name>
    <name type="common">Barbados nut</name>
    <dbReference type="NCBI Taxonomy" id="180498"/>
    <lineage>
        <taxon>Eukaryota</taxon>
        <taxon>Viridiplantae</taxon>
        <taxon>Streptophyta</taxon>
        <taxon>Embryophyta</taxon>
        <taxon>Tracheophyta</taxon>
        <taxon>Spermatophyta</taxon>
        <taxon>Magnoliopsida</taxon>
        <taxon>eudicotyledons</taxon>
        <taxon>Gunneridae</taxon>
        <taxon>Pentapetalae</taxon>
        <taxon>rosids</taxon>
        <taxon>fabids</taxon>
        <taxon>Malpighiales</taxon>
        <taxon>Euphorbiaceae</taxon>
        <taxon>Crotonoideae</taxon>
        <taxon>Jatropheae</taxon>
        <taxon>Jatropha</taxon>
    </lineage>
</organism>
<evidence type="ECO:0000256" key="1">
    <source>
        <dbReference type="SAM" id="MobiDB-lite"/>
    </source>
</evidence>
<dbReference type="AlphaFoldDB" id="A0A067JDL0"/>
<accession>A0A067JDL0</accession>
<evidence type="ECO:0000313" key="3">
    <source>
        <dbReference type="Proteomes" id="UP000027138"/>
    </source>
</evidence>
<feature type="compositionally biased region" description="Polar residues" evidence="1">
    <location>
        <begin position="63"/>
        <end position="73"/>
    </location>
</feature>
<dbReference type="Proteomes" id="UP000027138">
    <property type="component" value="Unassembled WGS sequence"/>
</dbReference>
<proteinExistence type="predicted"/>
<protein>
    <submittedName>
        <fullName evidence="2">Uncharacterized protein</fullName>
    </submittedName>
</protein>
<name>A0A067JDL0_JATCU</name>
<dbReference type="EMBL" id="KK915528">
    <property type="protein sequence ID" value="KDP21956.1"/>
    <property type="molecule type" value="Genomic_DNA"/>
</dbReference>
<keyword evidence="3" id="KW-1185">Reference proteome</keyword>
<feature type="region of interest" description="Disordered" evidence="1">
    <location>
        <begin position="1"/>
        <end position="79"/>
    </location>
</feature>